<dbReference type="AlphaFoldDB" id="S8CGZ1"/>
<gene>
    <name evidence="3" type="ORF">M569_08519</name>
</gene>
<feature type="domain" description="RNA polymerase sigma-70" evidence="2">
    <location>
        <begin position="121"/>
        <end position="147"/>
    </location>
</feature>
<dbReference type="Pfam" id="PF04545">
    <property type="entry name" value="Sigma70_r4"/>
    <property type="match status" value="1"/>
</dbReference>
<dbReference type="PANTHER" id="PTHR30603:SF45">
    <property type="entry name" value="RNA POLYMERASE SIGMA FACTOR SIGF, CHLOROPLASTIC"/>
    <property type="match status" value="1"/>
</dbReference>
<dbReference type="Proteomes" id="UP000015453">
    <property type="component" value="Unassembled WGS sequence"/>
</dbReference>
<comment type="similarity">
    <text evidence="1">Belongs to the sigma-70 factor family.</text>
</comment>
<dbReference type="PANTHER" id="PTHR30603">
    <property type="entry name" value="RNA POLYMERASE SIGMA FACTOR RPO"/>
    <property type="match status" value="1"/>
</dbReference>
<dbReference type="CDD" id="cd06171">
    <property type="entry name" value="Sigma70_r4"/>
    <property type="match status" value="1"/>
</dbReference>
<dbReference type="PROSITE" id="PS00716">
    <property type="entry name" value="SIGMA70_2"/>
    <property type="match status" value="1"/>
</dbReference>
<dbReference type="GO" id="GO:0006352">
    <property type="term" value="P:DNA-templated transcription initiation"/>
    <property type="evidence" value="ECO:0007669"/>
    <property type="project" value="InterPro"/>
</dbReference>
<proteinExistence type="inferred from homology"/>
<dbReference type="InterPro" id="IPR007624">
    <property type="entry name" value="RNA_pol_sigma70_r3"/>
</dbReference>
<keyword evidence="4" id="KW-1185">Reference proteome</keyword>
<evidence type="ECO:0000256" key="1">
    <source>
        <dbReference type="ARBA" id="ARBA00007788"/>
    </source>
</evidence>
<sequence length="164" mass="18621">MQENVYGLLSKVYEARNQCIQQGKSNPSKEELASCAGMSVEKLDALLRTTRTPLSLQQPVWSDQATTFLEITADMEVEAPDVAATKHLMRRHTRNLLSFLNPRERKILRLRFGLEDGKQRSLSDIGNGLGLTKERIRQLENRAMYKLKQCLNTQGLAAYTDLLI</sequence>
<dbReference type="GO" id="GO:0016987">
    <property type="term" value="F:sigma factor activity"/>
    <property type="evidence" value="ECO:0007669"/>
    <property type="project" value="UniProtKB-ARBA"/>
</dbReference>
<dbReference type="Pfam" id="PF04539">
    <property type="entry name" value="Sigma70_r3"/>
    <property type="match status" value="1"/>
</dbReference>
<accession>S8CGZ1</accession>
<dbReference type="SUPFAM" id="SSF88659">
    <property type="entry name" value="Sigma3 and sigma4 domains of RNA polymerase sigma factors"/>
    <property type="match status" value="2"/>
</dbReference>
<reference evidence="3 4" key="1">
    <citation type="journal article" date="2013" name="BMC Genomics">
        <title>The miniature genome of a carnivorous plant Genlisea aurea contains a low number of genes and short non-coding sequences.</title>
        <authorList>
            <person name="Leushkin E.V."/>
            <person name="Sutormin R.A."/>
            <person name="Nabieva E.R."/>
            <person name="Penin A.A."/>
            <person name="Kondrashov A.S."/>
            <person name="Logacheva M.D."/>
        </authorList>
    </citation>
    <scope>NUCLEOTIDE SEQUENCE [LARGE SCALE GENOMIC DNA]</scope>
</reference>
<dbReference type="InterPro" id="IPR036388">
    <property type="entry name" value="WH-like_DNA-bd_sf"/>
</dbReference>
<evidence type="ECO:0000259" key="2">
    <source>
        <dbReference type="PROSITE" id="PS00716"/>
    </source>
</evidence>
<dbReference type="OrthoDB" id="206108at2759"/>
<comment type="caution">
    <text evidence="3">The sequence shown here is derived from an EMBL/GenBank/DDBJ whole genome shotgun (WGS) entry which is preliminary data.</text>
</comment>
<dbReference type="Gene3D" id="1.10.10.10">
    <property type="entry name" value="Winged helix-like DNA-binding domain superfamily/Winged helix DNA-binding domain"/>
    <property type="match status" value="2"/>
</dbReference>
<dbReference type="PRINTS" id="PR00046">
    <property type="entry name" value="SIGMA70FCT"/>
</dbReference>
<evidence type="ECO:0000313" key="3">
    <source>
        <dbReference type="EMBL" id="EPS66259.1"/>
    </source>
</evidence>
<dbReference type="InterPro" id="IPR007630">
    <property type="entry name" value="RNA_pol_sigma70_r4"/>
</dbReference>
<organism evidence="3 4">
    <name type="scientific">Genlisea aurea</name>
    <dbReference type="NCBI Taxonomy" id="192259"/>
    <lineage>
        <taxon>Eukaryota</taxon>
        <taxon>Viridiplantae</taxon>
        <taxon>Streptophyta</taxon>
        <taxon>Embryophyta</taxon>
        <taxon>Tracheophyta</taxon>
        <taxon>Spermatophyta</taxon>
        <taxon>Magnoliopsida</taxon>
        <taxon>eudicotyledons</taxon>
        <taxon>Gunneridae</taxon>
        <taxon>Pentapetalae</taxon>
        <taxon>asterids</taxon>
        <taxon>lamiids</taxon>
        <taxon>Lamiales</taxon>
        <taxon>Lentibulariaceae</taxon>
        <taxon>Genlisea</taxon>
    </lineage>
</organism>
<dbReference type="GO" id="GO:0071482">
    <property type="term" value="P:cellular response to light stimulus"/>
    <property type="evidence" value="ECO:0007669"/>
    <property type="project" value="UniProtKB-ARBA"/>
</dbReference>
<protein>
    <recommendedName>
        <fullName evidence="2">RNA polymerase sigma-70 domain-containing protein</fullName>
    </recommendedName>
</protein>
<evidence type="ECO:0000313" key="4">
    <source>
        <dbReference type="Proteomes" id="UP000015453"/>
    </source>
</evidence>
<dbReference type="InterPro" id="IPR013324">
    <property type="entry name" value="RNA_pol_sigma_r3/r4-like"/>
</dbReference>
<dbReference type="InterPro" id="IPR050239">
    <property type="entry name" value="Sigma-70_RNA_pol_init_factors"/>
</dbReference>
<dbReference type="EMBL" id="AUSU01003777">
    <property type="protein sequence ID" value="EPS66259.1"/>
    <property type="molecule type" value="Genomic_DNA"/>
</dbReference>
<name>S8CGZ1_9LAMI</name>
<dbReference type="InterPro" id="IPR000943">
    <property type="entry name" value="RNA_pol_sigma70"/>
</dbReference>